<reference evidence="1" key="1">
    <citation type="submission" date="2013-08" db="EMBL/GenBank/DDBJ databases">
        <authorList>
            <person name="Mendez C."/>
            <person name="Richter M."/>
            <person name="Ferrer M."/>
            <person name="Sanchez J."/>
        </authorList>
    </citation>
    <scope>NUCLEOTIDE SEQUENCE</scope>
</reference>
<sequence>MSRKLSKLVENDSDYVKHEKDRYKVLPTNSDRKAFEQVMTHGYEAIQQDALGQNRIAQAHNYFFHRSKEWLAENKNSSTHAEALADTLMAHLELVSITLTVDENPQQIFETLNARGNP</sequence>
<dbReference type="AlphaFoldDB" id="T1A1F3"/>
<feature type="non-terminal residue" evidence="1">
    <location>
        <position position="118"/>
    </location>
</feature>
<reference evidence="1" key="2">
    <citation type="journal article" date="2014" name="ISME J.">
        <title>Microbial stratification in low pH oxic and suboxic macroscopic growths along an acid mine drainage.</title>
        <authorList>
            <person name="Mendez-Garcia C."/>
            <person name="Mesa V."/>
            <person name="Sprenger R.R."/>
            <person name="Richter M."/>
            <person name="Diez M.S."/>
            <person name="Solano J."/>
            <person name="Bargiela R."/>
            <person name="Golyshina O.V."/>
            <person name="Manteca A."/>
            <person name="Ramos J.L."/>
            <person name="Gallego J.R."/>
            <person name="Llorente I."/>
            <person name="Martins Dos Santos V.A."/>
            <person name="Jensen O.N."/>
            <person name="Pelaez A.I."/>
            <person name="Sanchez J."/>
            <person name="Ferrer M."/>
        </authorList>
    </citation>
    <scope>NUCLEOTIDE SEQUENCE</scope>
</reference>
<proteinExistence type="predicted"/>
<gene>
    <name evidence="1" type="ORF">B1A_18187</name>
</gene>
<organism evidence="1">
    <name type="scientific">mine drainage metagenome</name>
    <dbReference type="NCBI Taxonomy" id="410659"/>
    <lineage>
        <taxon>unclassified sequences</taxon>
        <taxon>metagenomes</taxon>
        <taxon>ecological metagenomes</taxon>
    </lineage>
</organism>
<accession>T1A1F3</accession>
<comment type="caution">
    <text evidence="1">The sequence shown here is derived from an EMBL/GenBank/DDBJ whole genome shotgun (WGS) entry which is preliminary data.</text>
</comment>
<protein>
    <submittedName>
        <fullName evidence="1">Uncharacterized protein</fullName>
    </submittedName>
</protein>
<dbReference type="EMBL" id="AUZX01013406">
    <property type="protein sequence ID" value="EQD35645.1"/>
    <property type="molecule type" value="Genomic_DNA"/>
</dbReference>
<name>T1A1F3_9ZZZZ</name>
<evidence type="ECO:0000313" key="1">
    <source>
        <dbReference type="EMBL" id="EQD35645.1"/>
    </source>
</evidence>